<name>A0A0A9GJ82_ARUDO</name>
<organism evidence="1">
    <name type="scientific">Arundo donax</name>
    <name type="common">Giant reed</name>
    <name type="synonym">Donax arundinaceus</name>
    <dbReference type="NCBI Taxonomy" id="35708"/>
    <lineage>
        <taxon>Eukaryota</taxon>
        <taxon>Viridiplantae</taxon>
        <taxon>Streptophyta</taxon>
        <taxon>Embryophyta</taxon>
        <taxon>Tracheophyta</taxon>
        <taxon>Spermatophyta</taxon>
        <taxon>Magnoliopsida</taxon>
        <taxon>Liliopsida</taxon>
        <taxon>Poales</taxon>
        <taxon>Poaceae</taxon>
        <taxon>PACMAD clade</taxon>
        <taxon>Arundinoideae</taxon>
        <taxon>Arundineae</taxon>
        <taxon>Arundo</taxon>
    </lineage>
</organism>
<dbReference type="EMBL" id="GBRH01175310">
    <property type="protein sequence ID" value="JAE22586.1"/>
    <property type="molecule type" value="Transcribed_RNA"/>
</dbReference>
<reference evidence="1" key="1">
    <citation type="submission" date="2014-09" db="EMBL/GenBank/DDBJ databases">
        <authorList>
            <person name="Magalhaes I.L.F."/>
            <person name="Oliveira U."/>
            <person name="Santos F.R."/>
            <person name="Vidigal T.H.D.A."/>
            <person name="Brescovit A.D."/>
            <person name="Santos A.J."/>
        </authorList>
    </citation>
    <scope>NUCLEOTIDE SEQUENCE</scope>
    <source>
        <tissue evidence="1">Shoot tissue taken approximately 20 cm above the soil surface</tissue>
    </source>
</reference>
<reference evidence="1" key="2">
    <citation type="journal article" date="2015" name="Data Brief">
        <title>Shoot transcriptome of the giant reed, Arundo donax.</title>
        <authorList>
            <person name="Barrero R.A."/>
            <person name="Guerrero F.D."/>
            <person name="Moolhuijzen P."/>
            <person name="Goolsby J.A."/>
            <person name="Tidwell J."/>
            <person name="Bellgard S.E."/>
            <person name="Bellgard M.I."/>
        </authorList>
    </citation>
    <scope>NUCLEOTIDE SEQUENCE</scope>
    <source>
        <tissue evidence="1">Shoot tissue taken approximately 20 cm above the soil surface</tissue>
    </source>
</reference>
<accession>A0A0A9GJ82</accession>
<sequence>MRAISSSQASSGVLGIFAVG</sequence>
<dbReference type="AlphaFoldDB" id="A0A0A9GJ82"/>
<evidence type="ECO:0000313" key="1">
    <source>
        <dbReference type="EMBL" id="JAE22586.1"/>
    </source>
</evidence>
<protein>
    <submittedName>
        <fullName evidence="1">Uncharacterized protein</fullName>
    </submittedName>
</protein>
<proteinExistence type="predicted"/>